<dbReference type="Pfam" id="PF22007">
    <property type="entry name" value="DUF6930"/>
    <property type="match status" value="1"/>
</dbReference>
<evidence type="ECO:0000259" key="2">
    <source>
        <dbReference type="Pfam" id="PF23988"/>
    </source>
</evidence>
<proteinExistence type="predicted"/>
<dbReference type="EMBL" id="DXEM01000005">
    <property type="protein sequence ID" value="HIX66755.1"/>
    <property type="molecule type" value="Genomic_DNA"/>
</dbReference>
<reference evidence="3" key="2">
    <citation type="submission" date="2021-04" db="EMBL/GenBank/DDBJ databases">
        <authorList>
            <person name="Gilroy R."/>
        </authorList>
    </citation>
    <scope>NUCLEOTIDE SEQUENCE</scope>
    <source>
        <strain evidence="3">CHK191-13928</strain>
    </source>
</reference>
<name>A0A9D1WVE4_9FIRM</name>
<evidence type="ECO:0000259" key="1">
    <source>
        <dbReference type="Pfam" id="PF22007"/>
    </source>
</evidence>
<evidence type="ECO:0000313" key="3">
    <source>
        <dbReference type="EMBL" id="HIX66755.1"/>
    </source>
</evidence>
<reference evidence="3" key="1">
    <citation type="journal article" date="2021" name="PeerJ">
        <title>Extensive microbial diversity within the chicken gut microbiome revealed by metagenomics and culture.</title>
        <authorList>
            <person name="Gilroy R."/>
            <person name="Ravi A."/>
            <person name="Getino M."/>
            <person name="Pursley I."/>
            <person name="Horton D.L."/>
            <person name="Alikhan N.F."/>
            <person name="Baker D."/>
            <person name="Gharbi K."/>
            <person name="Hall N."/>
            <person name="Watson M."/>
            <person name="Adriaenssens E.M."/>
            <person name="Foster-Nyarko E."/>
            <person name="Jarju S."/>
            <person name="Secka A."/>
            <person name="Antonio M."/>
            <person name="Oren A."/>
            <person name="Chaudhuri R.R."/>
            <person name="La Ragione R."/>
            <person name="Hildebrand F."/>
            <person name="Pallen M.J."/>
        </authorList>
    </citation>
    <scope>NUCLEOTIDE SEQUENCE</scope>
    <source>
        <strain evidence="3">CHK191-13928</strain>
    </source>
</reference>
<protein>
    <submittedName>
        <fullName evidence="3">Uncharacterized protein</fullName>
    </submittedName>
</protein>
<feature type="domain" description="DUF7309" evidence="2">
    <location>
        <begin position="10"/>
        <end position="180"/>
    </location>
</feature>
<dbReference type="InterPro" id="IPR055733">
    <property type="entry name" value="DUF7309"/>
</dbReference>
<dbReference type="InterPro" id="IPR054216">
    <property type="entry name" value="DUF6930"/>
</dbReference>
<sequence>MRKKATLELWKELFEKAKEIEELKPWNYFSEANLVAIILEDREEPIFVSIGGTDGGFRSISVYQGIDGYGDFDMVATVGQSYLSEEYVLFEQNVLALHWENMMKVAPEQREVIDQLDVKFQNLDSWMEFISYEKRLWPHLPDREEVQLLIEVYKNLIMVIRAVRDGEIEIHAERGDCVYRVYNKETWRWNMFLDAAPDLEKQFPAVELNDEGLKKELQGKTQNDAEIVLDFCYAGFPAKDEISDLLIHPLLFLAVDEGSSQILDAYFLSMQDNEIDAALNFFISYVQRHGRMKKIKARNPWIFGALTDICSLCRIELVHDPLEEAEAIEQQIKKQAEEAL</sequence>
<dbReference type="AlphaFoldDB" id="A0A9D1WVE4"/>
<comment type="caution">
    <text evidence="3">The sequence shown here is derived from an EMBL/GenBank/DDBJ whole genome shotgun (WGS) entry which is preliminary data.</text>
</comment>
<gene>
    <name evidence="3" type="ORF">H9735_01365</name>
</gene>
<dbReference type="Proteomes" id="UP000886721">
    <property type="component" value="Unassembled WGS sequence"/>
</dbReference>
<dbReference type="Pfam" id="PF23988">
    <property type="entry name" value="DUF7309"/>
    <property type="match status" value="1"/>
</dbReference>
<feature type="domain" description="DUF6930" evidence="1">
    <location>
        <begin position="215"/>
        <end position="332"/>
    </location>
</feature>
<accession>A0A9D1WVE4</accession>
<evidence type="ECO:0000313" key="4">
    <source>
        <dbReference type="Proteomes" id="UP000886721"/>
    </source>
</evidence>
<organism evidence="3 4">
    <name type="scientific">Candidatus Anaerostipes excrementavium</name>
    <dbReference type="NCBI Taxonomy" id="2838463"/>
    <lineage>
        <taxon>Bacteria</taxon>
        <taxon>Bacillati</taxon>
        <taxon>Bacillota</taxon>
        <taxon>Clostridia</taxon>
        <taxon>Lachnospirales</taxon>
        <taxon>Lachnospiraceae</taxon>
        <taxon>Anaerostipes</taxon>
    </lineage>
</organism>